<dbReference type="EMBL" id="LCBS01000001">
    <property type="protein sequence ID" value="KKS17584.1"/>
    <property type="molecule type" value="Genomic_DNA"/>
</dbReference>
<evidence type="ECO:0000313" key="2">
    <source>
        <dbReference type="EMBL" id="KKS17584.1"/>
    </source>
</evidence>
<proteinExistence type="predicted"/>
<evidence type="ECO:0008006" key="4">
    <source>
        <dbReference type="Google" id="ProtNLM"/>
    </source>
</evidence>
<evidence type="ECO:0000256" key="1">
    <source>
        <dbReference type="SAM" id="SignalP"/>
    </source>
</evidence>
<comment type="caution">
    <text evidence="2">The sequence shown here is derived from an EMBL/GenBank/DDBJ whole genome shotgun (WGS) entry which is preliminary data.</text>
</comment>
<keyword evidence="1" id="KW-0732">Signal</keyword>
<name>A0A0G0WXX5_UNCKA</name>
<accession>A0A0G0WXX5</accession>
<evidence type="ECO:0000313" key="3">
    <source>
        <dbReference type="Proteomes" id="UP000034163"/>
    </source>
</evidence>
<dbReference type="AlphaFoldDB" id="A0A0G0WXX5"/>
<gene>
    <name evidence="2" type="ORF">UU72_C0001G0068</name>
</gene>
<sequence length="123" mass="12965">MIKKLLVLTLIFALAGVALYVGAGRATANEGAVVIKDDGCLLFDGDGDLVQADSNVRVETKSNKDNALTSCKASDVDPSTQGAVIFNYENTGLPCFTTAGFTNDWQNVVTPSGQSSLSCHYKN</sequence>
<feature type="signal peptide" evidence="1">
    <location>
        <begin position="1"/>
        <end position="28"/>
    </location>
</feature>
<dbReference type="Proteomes" id="UP000034163">
    <property type="component" value="Unassembled WGS sequence"/>
</dbReference>
<protein>
    <recommendedName>
        <fullName evidence="4">Ig-like domain-containing protein</fullName>
    </recommendedName>
</protein>
<reference evidence="2 3" key="1">
    <citation type="journal article" date="2015" name="Nature">
        <title>rRNA introns, odd ribosomes, and small enigmatic genomes across a large radiation of phyla.</title>
        <authorList>
            <person name="Brown C.T."/>
            <person name="Hug L.A."/>
            <person name="Thomas B.C."/>
            <person name="Sharon I."/>
            <person name="Castelle C.J."/>
            <person name="Singh A."/>
            <person name="Wilkins M.J."/>
            <person name="Williams K.H."/>
            <person name="Banfield J.F."/>
        </authorList>
    </citation>
    <scope>NUCLEOTIDE SEQUENCE [LARGE SCALE GENOMIC DNA]</scope>
</reference>
<feature type="chain" id="PRO_5002535194" description="Ig-like domain-containing protein" evidence="1">
    <location>
        <begin position="29"/>
        <end position="123"/>
    </location>
</feature>
<organism evidence="2 3">
    <name type="scientific">candidate division WWE3 bacterium GW2011_GWB1_41_6</name>
    <dbReference type="NCBI Taxonomy" id="1619112"/>
    <lineage>
        <taxon>Bacteria</taxon>
        <taxon>Katanobacteria</taxon>
    </lineage>
</organism>